<dbReference type="SUPFAM" id="SSF89796">
    <property type="entry name" value="CoA-transferase family III (CaiB/BaiF)"/>
    <property type="match status" value="1"/>
</dbReference>
<dbReference type="PANTHER" id="PTHR48207">
    <property type="entry name" value="SUCCINATE--HYDROXYMETHYLGLUTARATE COA-TRANSFERASE"/>
    <property type="match status" value="1"/>
</dbReference>
<dbReference type="InterPro" id="IPR023606">
    <property type="entry name" value="CoA-Trfase_III_dom_1_sf"/>
</dbReference>
<dbReference type="Gene3D" id="3.30.1540.10">
    <property type="entry name" value="formyl-coa transferase, domain 3"/>
    <property type="match status" value="1"/>
</dbReference>
<protein>
    <submittedName>
        <fullName evidence="2">CoA-transferase III family protein</fullName>
    </submittedName>
</protein>
<accession>A0A256GFK9</accession>
<dbReference type="PANTHER" id="PTHR48207:SF3">
    <property type="entry name" value="SUCCINATE--HYDROXYMETHYLGLUTARATE COA-TRANSFERASE"/>
    <property type="match status" value="1"/>
</dbReference>
<dbReference type="Pfam" id="PF02515">
    <property type="entry name" value="CoA_transf_3"/>
    <property type="match status" value="1"/>
</dbReference>
<dbReference type="Proteomes" id="UP000216363">
    <property type="component" value="Unassembled WGS sequence"/>
</dbReference>
<dbReference type="InterPro" id="IPR044855">
    <property type="entry name" value="CoA-Trfase_III_dom3_sf"/>
</dbReference>
<dbReference type="InterPro" id="IPR050483">
    <property type="entry name" value="CoA-transferase_III_domain"/>
</dbReference>
<organism evidence="2 3">
    <name type="scientific">Brucella lupini</name>
    <dbReference type="NCBI Taxonomy" id="255457"/>
    <lineage>
        <taxon>Bacteria</taxon>
        <taxon>Pseudomonadati</taxon>
        <taxon>Pseudomonadota</taxon>
        <taxon>Alphaproteobacteria</taxon>
        <taxon>Hyphomicrobiales</taxon>
        <taxon>Brucellaceae</taxon>
        <taxon>Brucella/Ochrobactrum group</taxon>
        <taxon>Brucella</taxon>
    </lineage>
</organism>
<evidence type="ECO:0000313" key="3">
    <source>
        <dbReference type="Proteomes" id="UP000216363"/>
    </source>
</evidence>
<reference evidence="2 3" key="1">
    <citation type="submission" date="2017-07" db="EMBL/GenBank/DDBJ databases">
        <title>Draft genome of Ochrobactrum lupini type strain LUP21.</title>
        <authorList>
            <person name="Krzyzanowska D.M."/>
            <person name="Jafra S."/>
        </authorList>
    </citation>
    <scope>NUCLEOTIDE SEQUENCE [LARGE SCALE GENOMIC DNA]</scope>
    <source>
        <strain evidence="2 3">LUP21</strain>
    </source>
</reference>
<name>A0A256GFK9_9HYPH</name>
<dbReference type="AlphaFoldDB" id="A0A256GFK9"/>
<dbReference type="GO" id="GO:0008410">
    <property type="term" value="F:CoA-transferase activity"/>
    <property type="evidence" value="ECO:0007669"/>
    <property type="project" value="TreeGrafter"/>
</dbReference>
<sequence>MTAPLQGIKVLDLTRFIAGPHCGMILGDMGADVVKIEKKGSGDDSRHFPLFHNGESLYYLALNRNKRSITLNFREPRAQEILREMVAEADILLENFRPGTMEQMGCGWDVLSGINPRLIMTRLSGFGQDGPYSQRPGFDGIAQAMSGLMGLTGAPDSPPYLAGTFYIDYMSAMYGVTATLGALNARHLTSKGQMIDVALLDSAVSLLTTAIPSQMNKGVTLERTGNRDRYSSPGNVFRTDSDDYILLLSGTNPLFRRLAELMGKPELVQDLRFISVDKRLQNATTIEAIVQEWIGARTTEEALSAIQAAGIPCTKVATIDEVVTNPQLLHRQQIVEIDHPTVGKINTAGLTMKLSDTPLTIRRPPPTLGQHTAEVLNEWLGTTSTEVSCLMDEGIV</sequence>
<dbReference type="RefSeq" id="WP_094515296.1">
    <property type="nucleotide sequence ID" value="NZ_JBHEEP010000020.1"/>
</dbReference>
<dbReference type="InterPro" id="IPR003673">
    <property type="entry name" value="CoA-Trfase_fam_III"/>
</dbReference>
<dbReference type="Gene3D" id="3.40.50.10540">
    <property type="entry name" value="Crotonobetainyl-coa:carnitine coa-transferase, domain 1"/>
    <property type="match status" value="1"/>
</dbReference>
<gene>
    <name evidence="2" type="ORF">CES86_3978</name>
</gene>
<evidence type="ECO:0000256" key="1">
    <source>
        <dbReference type="ARBA" id="ARBA00022679"/>
    </source>
</evidence>
<evidence type="ECO:0000313" key="2">
    <source>
        <dbReference type="EMBL" id="OYR25924.1"/>
    </source>
</evidence>
<keyword evidence="1 2" id="KW-0808">Transferase</keyword>
<proteinExistence type="predicted"/>
<dbReference type="EMBL" id="NNRN01000056">
    <property type="protein sequence ID" value="OYR25924.1"/>
    <property type="molecule type" value="Genomic_DNA"/>
</dbReference>
<comment type="caution">
    <text evidence="2">The sequence shown here is derived from an EMBL/GenBank/DDBJ whole genome shotgun (WGS) entry which is preliminary data.</text>
</comment>